<dbReference type="OrthoDB" id="5591616at2759"/>
<evidence type="ECO:0000256" key="1">
    <source>
        <dbReference type="SAM" id="MobiDB-lite"/>
    </source>
</evidence>
<evidence type="ECO:0008006" key="5">
    <source>
        <dbReference type="Google" id="ProtNLM"/>
    </source>
</evidence>
<keyword evidence="2" id="KW-0812">Transmembrane</keyword>
<accession>A0A8J2S9S5</accession>
<dbReference type="Proteomes" id="UP000789595">
    <property type="component" value="Unassembled WGS sequence"/>
</dbReference>
<proteinExistence type="predicted"/>
<feature type="transmembrane region" description="Helical" evidence="2">
    <location>
        <begin position="225"/>
        <end position="243"/>
    </location>
</feature>
<name>A0A8J2S9S5_9STRA</name>
<feature type="transmembrane region" description="Helical" evidence="2">
    <location>
        <begin position="130"/>
        <end position="148"/>
    </location>
</feature>
<comment type="caution">
    <text evidence="3">The sequence shown here is derived from an EMBL/GenBank/DDBJ whole genome shotgun (WGS) entry which is preliminary data.</text>
</comment>
<dbReference type="EMBL" id="CAKKNE010000002">
    <property type="protein sequence ID" value="CAH0368453.1"/>
    <property type="molecule type" value="Genomic_DNA"/>
</dbReference>
<dbReference type="PANTHER" id="PTHR37314:SF4">
    <property type="entry name" value="UPF0700 TRANSMEMBRANE PROTEIN YOAK"/>
    <property type="match status" value="1"/>
</dbReference>
<feature type="transmembrane region" description="Helical" evidence="2">
    <location>
        <begin position="90"/>
        <end position="118"/>
    </location>
</feature>
<evidence type="ECO:0000256" key="2">
    <source>
        <dbReference type="SAM" id="Phobius"/>
    </source>
</evidence>
<keyword evidence="4" id="KW-1185">Reference proteome</keyword>
<dbReference type="Pfam" id="PF06912">
    <property type="entry name" value="DUF1275"/>
    <property type="match status" value="1"/>
</dbReference>
<feature type="region of interest" description="Disordered" evidence="1">
    <location>
        <begin position="1"/>
        <end position="32"/>
    </location>
</feature>
<protein>
    <recommendedName>
        <fullName evidence="5">DUF1275 domain-containing protein</fullName>
    </recommendedName>
</protein>
<reference evidence="3" key="1">
    <citation type="submission" date="2021-11" db="EMBL/GenBank/DDBJ databases">
        <authorList>
            <consortium name="Genoscope - CEA"/>
            <person name="William W."/>
        </authorList>
    </citation>
    <scope>NUCLEOTIDE SEQUENCE</scope>
</reference>
<dbReference type="InterPro" id="IPR010699">
    <property type="entry name" value="DUF1275"/>
</dbReference>
<sequence>MSREAPTSETANGTAETNGEAPKPTLQRRPSYTLLGSPDPAPIVLTAAAVLAFCAGCTNACAMLGVFMAPGIKATGVTHVTGSLTKAGMVLANGPAATAPCLAVLGYVVGAALAGATVPAGMFDRTHARAYGRIVMATAVLLALAAALQEAEHGHGFGFLPVIGAACAFGAQNGLATAVSSSMVRTTHMTGCATDVGLILGRAMGRLLRKDGCGFTQAEKNRLGLYGRLSLGFVGGAAVGTALVQEADIPNARALFVPAGILLTAGGIAAAGFLDPRVDQTPLEARVNSAGKL</sequence>
<keyword evidence="2" id="KW-0472">Membrane</keyword>
<dbReference type="PANTHER" id="PTHR37314">
    <property type="entry name" value="SLR0142 PROTEIN"/>
    <property type="match status" value="1"/>
</dbReference>
<dbReference type="AlphaFoldDB" id="A0A8J2S9S5"/>
<feature type="transmembrane region" description="Helical" evidence="2">
    <location>
        <begin position="43"/>
        <end position="69"/>
    </location>
</feature>
<keyword evidence="2" id="KW-1133">Transmembrane helix</keyword>
<evidence type="ECO:0000313" key="4">
    <source>
        <dbReference type="Proteomes" id="UP000789595"/>
    </source>
</evidence>
<evidence type="ECO:0000313" key="3">
    <source>
        <dbReference type="EMBL" id="CAH0368453.1"/>
    </source>
</evidence>
<feature type="compositionally biased region" description="Polar residues" evidence="1">
    <location>
        <begin position="1"/>
        <end position="17"/>
    </location>
</feature>
<organism evidence="3 4">
    <name type="scientific">Pelagomonas calceolata</name>
    <dbReference type="NCBI Taxonomy" id="35677"/>
    <lineage>
        <taxon>Eukaryota</taxon>
        <taxon>Sar</taxon>
        <taxon>Stramenopiles</taxon>
        <taxon>Ochrophyta</taxon>
        <taxon>Pelagophyceae</taxon>
        <taxon>Pelagomonadales</taxon>
        <taxon>Pelagomonadaceae</taxon>
        <taxon>Pelagomonas</taxon>
    </lineage>
</organism>
<gene>
    <name evidence="3" type="ORF">PECAL_2P15190</name>
</gene>
<feature type="transmembrane region" description="Helical" evidence="2">
    <location>
        <begin position="255"/>
        <end position="274"/>
    </location>
</feature>